<dbReference type="InterPro" id="IPR002589">
    <property type="entry name" value="Macro_dom"/>
</dbReference>
<dbReference type="Pfam" id="PF01661">
    <property type="entry name" value="Macro"/>
    <property type="match status" value="1"/>
</dbReference>
<dbReference type="SUPFAM" id="SSF52949">
    <property type="entry name" value="Macro domain-like"/>
    <property type="match status" value="1"/>
</dbReference>
<proteinExistence type="predicted"/>
<accession>A0A0C1EC50</accession>
<dbReference type="SMART" id="SM00506">
    <property type="entry name" value="A1pp"/>
    <property type="match status" value="1"/>
</dbReference>
<dbReference type="Proteomes" id="UP000031307">
    <property type="component" value="Unassembled WGS sequence"/>
</dbReference>
<dbReference type="PANTHER" id="PTHR11106">
    <property type="entry name" value="GANGLIOSIDE INDUCED DIFFERENTIATION ASSOCIATED PROTEIN 2-RELATED"/>
    <property type="match status" value="1"/>
</dbReference>
<organism evidence="2 3">
    <name type="scientific">Parachlamydia acanthamoebae</name>
    <dbReference type="NCBI Taxonomy" id="83552"/>
    <lineage>
        <taxon>Bacteria</taxon>
        <taxon>Pseudomonadati</taxon>
        <taxon>Chlamydiota</taxon>
        <taxon>Chlamydiia</taxon>
        <taxon>Parachlamydiales</taxon>
        <taxon>Parachlamydiaceae</taxon>
        <taxon>Parachlamydia</taxon>
    </lineage>
</organism>
<evidence type="ECO:0000313" key="2">
    <source>
        <dbReference type="EMBL" id="KIA78642.1"/>
    </source>
</evidence>
<dbReference type="PROSITE" id="PS51154">
    <property type="entry name" value="MACRO"/>
    <property type="match status" value="1"/>
</dbReference>
<feature type="domain" description="Macro" evidence="1">
    <location>
        <begin position="198"/>
        <end position="415"/>
    </location>
</feature>
<sequence>MKVDNMTAQFSIKLKNTTLSWNREDLSAKLKKLSELDDQGKLGGKTVVIKKDLSVKTLGNVKQFFWSMLSNTRLGRRIYGVDYNQNEAIFTQIKDKLTPTDNDLIELFNASVNKYNHYQDRVVITKVEEENPIPKATSPKAISPTLARALEQVENVPKAEVVHMSSTLLDPLGAKNAEAAHLDISLELEPPKHAVKLKDGSIATVFGKTKVVLVKGSTLDQNTDAIVNAANERLLGGGGIDGQIWSRSGALSGAKDSGEFLKAEIMPIKANLPSGNLPNGEAVITRALGLNSRYIIHAVGPRGAQPKVLRNAYLNSLELLDANQLKSISFCCISQSIFGYSPKDAAPIVVDLIRRYCEYKDGPTTDLQSDQLQKMVEEDESFDASKLEPFEREIRLVMYSDNEWDEYSKLDVFKTA</sequence>
<dbReference type="InterPro" id="IPR043472">
    <property type="entry name" value="Macro_dom-like"/>
</dbReference>
<reference evidence="2 3" key="1">
    <citation type="journal article" date="2014" name="Mol. Biol. Evol.">
        <title>Massive expansion of Ubiquitination-related gene families within the Chlamydiae.</title>
        <authorList>
            <person name="Domman D."/>
            <person name="Collingro A."/>
            <person name="Lagkouvardos I."/>
            <person name="Gehre L."/>
            <person name="Weinmaier T."/>
            <person name="Rattei T."/>
            <person name="Subtil A."/>
            <person name="Horn M."/>
        </authorList>
    </citation>
    <scope>NUCLEOTIDE SEQUENCE [LARGE SCALE GENOMIC DNA]</scope>
    <source>
        <strain evidence="2 3">OEW1</strain>
    </source>
</reference>
<dbReference type="PATRIC" id="fig|83552.4.peg.168"/>
<protein>
    <submittedName>
        <fullName evidence="2">Macro domain-containing protein</fullName>
    </submittedName>
</protein>
<name>A0A0C1EC50_9BACT</name>
<dbReference type="EMBL" id="JSAM01000011">
    <property type="protein sequence ID" value="KIA78642.1"/>
    <property type="molecule type" value="Genomic_DNA"/>
</dbReference>
<evidence type="ECO:0000313" key="3">
    <source>
        <dbReference type="Proteomes" id="UP000031307"/>
    </source>
</evidence>
<dbReference type="Gene3D" id="3.40.220.10">
    <property type="entry name" value="Leucine Aminopeptidase, subunit E, domain 1"/>
    <property type="match status" value="1"/>
</dbReference>
<dbReference type="PANTHER" id="PTHR11106:SF27">
    <property type="entry name" value="MACRO DOMAIN-CONTAINING PROTEIN"/>
    <property type="match status" value="1"/>
</dbReference>
<gene>
    <name evidence="2" type="ORF">DB43_DQ00240</name>
</gene>
<comment type="caution">
    <text evidence="2">The sequence shown here is derived from an EMBL/GenBank/DDBJ whole genome shotgun (WGS) entry which is preliminary data.</text>
</comment>
<dbReference type="AlphaFoldDB" id="A0A0C1EC50"/>
<evidence type="ECO:0000259" key="1">
    <source>
        <dbReference type="PROSITE" id="PS51154"/>
    </source>
</evidence>